<dbReference type="Proteomes" id="UP000507470">
    <property type="component" value="Unassembled WGS sequence"/>
</dbReference>
<gene>
    <name evidence="3" type="ORF">MCOR_22133</name>
</gene>
<dbReference type="Pfam" id="PF07648">
    <property type="entry name" value="Kazal_2"/>
    <property type="match status" value="3"/>
</dbReference>
<feature type="compositionally biased region" description="Low complexity" evidence="1">
    <location>
        <begin position="45"/>
        <end position="56"/>
    </location>
</feature>
<dbReference type="PANTHER" id="PTHR21131">
    <property type="entry name" value="SERINE-TYPE ENDOPEPTIDASE INHIBITOR"/>
    <property type="match status" value="1"/>
</dbReference>
<name>A0A6J8BWJ2_MYTCO</name>
<feature type="compositionally biased region" description="Polar residues" evidence="1">
    <location>
        <begin position="19"/>
        <end position="28"/>
    </location>
</feature>
<evidence type="ECO:0000313" key="3">
    <source>
        <dbReference type="EMBL" id="CAC5386727.1"/>
    </source>
</evidence>
<dbReference type="SMART" id="SM00280">
    <property type="entry name" value="KAZAL"/>
    <property type="match status" value="3"/>
</dbReference>
<dbReference type="InterPro" id="IPR036058">
    <property type="entry name" value="Kazal_dom_sf"/>
</dbReference>
<protein>
    <recommendedName>
        <fullName evidence="2">Kazal-like domain-containing protein</fullName>
    </recommendedName>
</protein>
<dbReference type="Gene3D" id="3.30.60.30">
    <property type="match status" value="2"/>
</dbReference>
<evidence type="ECO:0000256" key="1">
    <source>
        <dbReference type="SAM" id="MobiDB-lite"/>
    </source>
</evidence>
<proteinExistence type="predicted"/>
<organism evidence="3 4">
    <name type="scientific">Mytilus coruscus</name>
    <name type="common">Sea mussel</name>
    <dbReference type="NCBI Taxonomy" id="42192"/>
    <lineage>
        <taxon>Eukaryota</taxon>
        <taxon>Metazoa</taxon>
        <taxon>Spiralia</taxon>
        <taxon>Lophotrochozoa</taxon>
        <taxon>Mollusca</taxon>
        <taxon>Bivalvia</taxon>
        <taxon>Autobranchia</taxon>
        <taxon>Pteriomorphia</taxon>
        <taxon>Mytilida</taxon>
        <taxon>Mytiloidea</taxon>
        <taxon>Mytilidae</taxon>
        <taxon>Mytilinae</taxon>
        <taxon>Mytilus</taxon>
    </lineage>
</organism>
<dbReference type="PANTHER" id="PTHR21131:SF0">
    <property type="entry name" value="GEO10195P1-RELATED"/>
    <property type="match status" value="1"/>
</dbReference>
<dbReference type="PROSITE" id="PS51465">
    <property type="entry name" value="KAZAL_2"/>
    <property type="match status" value="2"/>
</dbReference>
<dbReference type="CDD" id="cd00104">
    <property type="entry name" value="KAZAL_FS"/>
    <property type="match status" value="1"/>
</dbReference>
<sequence length="291" mass="29647">MALVEGPAPVVPVGRPAVSKNQKAQNSIGGPVFSTKTSREFVFKASSGKPAPAGSSNVNRGPAKAAPIGNSAPTVKGSAPAAPLRRTSTCWGSGCCRTNAKKPTPEVPVAEPTPKVPVAKPASIVPVTEPTPNVPVEKQAPEVPAPEAAAASSTQNKMCSWSPICGNDGSTYPSNCVLPSGVGKACDGYCPCKAASTCGCEQWYSPLCGVDGVTYDNECELLCAGVDKDCDGTTCPCGDNNSQIMEVSGCGCSNNWDPVCSQDGHTYRNLCLAKCSGISEPDLACSSGCPC</sequence>
<dbReference type="EMBL" id="CACVKT020003887">
    <property type="protein sequence ID" value="CAC5386727.1"/>
    <property type="molecule type" value="Genomic_DNA"/>
</dbReference>
<dbReference type="SUPFAM" id="SSF100895">
    <property type="entry name" value="Kazal-type serine protease inhibitors"/>
    <property type="match status" value="2"/>
</dbReference>
<evidence type="ECO:0000259" key="2">
    <source>
        <dbReference type="PROSITE" id="PS51465"/>
    </source>
</evidence>
<evidence type="ECO:0000313" key="4">
    <source>
        <dbReference type="Proteomes" id="UP000507470"/>
    </source>
</evidence>
<reference evidence="3 4" key="1">
    <citation type="submission" date="2020-06" db="EMBL/GenBank/DDBJ databases">
        <authorList>
            <person name="Li R."/>
            <person name="Bekaert M."/>
        </authorList>
    </citation>
    <scope>NUCLEOTIDE SEQUENCE [LARGE SCALE GENOMIC DNA]</scope>
    <source>
        <strain evidence="4">wild</strain>
    </source>
</reference>
<dbReference type="AlphaFoldDB" id="A0A6J8BWJ2"/>
<dbReference type="PROSITE" id="PS00282">
    <property type="entry name" value="KAZAL_1"/>
    <property type="match status" value="2"/>
</dbReference>
<dbReference type="InterPro" id="IPR053265">
    <property type="entry name" value="Serpin"/>
</dbReference>
<feature type="region of interest" description="Disordered" evidence="1">
    <location>
        <begin position="45"/>
        <end position="83"/>
    </location>
</feature>
<dbReference type="OrthoDB" id="6158497at2759"/>
<accession>A0A6J8BWJ2</accession>
<feature type="domain" description="Kazal-like" evidence="2">
    <location>
        <begin position="244"/>
        <end position="287"/>
    </location>
</feature>
<feature type="compositionally biased region" description="Low complexity" evidence="1">
    <location>
        <begin position="1"/>
        <end position="18"/>
    </location>
</feature>
<feature type="region of interest" description="Disordered" evidence="1">
    <location>
        <begin position="1"/>
        <end position="32"/>
    </location>
</feature>
<feature type="domain" description="Kazal-like" evidence="2">
    <location>
        <begin position="180"/>
        <end position="239"/>
    </location>
</feature>
<keyword evidence="4" id="KW-1185">Reference proteome</keyword>
<dbReference type="InterPro" id="IPR002350">
    <property type="entry name" value="Kazal_dom"/>
</dbReference>